<sequence>MNFKVYFAVVLATVAATSISAQQYCTAQGCAYIYSDSNIKTKSEAAISMSAAVPVAHSDPRASKRDPKAATT</sequence>
<protein>
    <submittedName>
        <fullName evidence="3">PcF and SCR74-like cys-rich secreted peptide</fullName>
    </submittedName>
</protein>
<evidence type="ECO:0000313" key="3">
    <source>
        <dbReference type="EMBL" id="POM67207.1"/>
    </source>
</evidence>
<accession>A0A2P4XNT7</accession>
<dbReference type="AlphaFoldDB" id="A0A2P4XNT7"/>
<dbReference type="PROSITE" id="PS51257">
    <property type="entry name" value="PROKAR_LIPOPROTEIN"/>
    <property type="match status" value="1"/>
</dbReference>
<feature type="domain" description="Phytotoxin PcF" evidence="2">
    <location>
        <begin position="22"/>
        <end position="41"/>
    </location>
</feature>
<proteinExistence type="predicted"/>
<evidence type="ECO:0000259" key="2">
    <source>
        <dbReference type="Pfam" id="PF09461"/>
    </source>
</evidence>
<organism evidence="3 4">
    <name type="scientific">Phytophthora palmivora</name>
    <dbReference type="NCBI Taxonomy" id="4796"/>
    <lineage>
        <taxon>Eukaryota</taxon>
        <taxon>Sar</taxon>
        <taxon>Stramenopiles</taxon>
        <taxon>Oomycota</taxon>
        <taxon>Peronosporomycetes</taxon>
        <taxon>Peronosporales</taxon>
        <taxon>Peronosporaceae</taxon>
        <taxon>Phytophthora</taxon>
    </lineage>
</organism>
<gene>
    <name evidence="3" type="ORF">PHPALM_16833</name>
</gene>
<keyword evidence="4" id="KW-1185">Reference proteome</keyword>
<feature type="signal peptide" evidence="1">
    <location>
        <begin position="1"/>
        <end position="21"/>
    </location>
</feature>
<reference evidence="3 4" key="1">
    <citation type="journal article" date="2017" name="Genome Biol. Evol.">
        <title>Phytophthora megakarya and P. palmivora, closely related causal agents of cacao black pod rot, underwent increases in genome sizes and gene numbers by different mechanisms.</title>
        <authorList>
            <person name="Ali S.S."/>
            <person name="Shao J."/>
            <person name="Lary D.J."/>
            <person name="Kronmiller B."/>
            <person name="Shen D."/>
            <person name="Strem M.D."/>
            <person name="Amoako-Attah I."/>
            <person name="Akrofi A.Y."/>
            <person name="Begoude B.A."/>
            <person name="Ten Hoopen G.M."/>
            <person name="Coulibaly K."/>
            <person name="Kebe B.I."/>
            <person name="Melnick R.L."/>
            <person name="Guiltinan M.J."/>
            <person name="Tyler B.M."/>
            <person name="Meinhardt L.W."/>
            <person name="Bailey B.A."/>
        </authorList>
    </citation>
    <scope>NUCLEOTIDE SEQUENCE [LARGE SCALE GENOMIC DNA]</scope>
    <source>
        <strain evidence="4">sbr112.9</strain>
    </source>
</reference>
<evidence type="ECO:0000256" key="1">
    <source>
        <dbReference type="SAM" id="SignalP"/>
    </source>
</evidence>
<feature type="chain" id="PRO_5015166799" evidence="1">
    <location>
        <begin position="22"/>
        <end position="72"/>
    </location>
</feature>
<comment type="caution">
    <text evidence="3">The sequence shown here is derived from an EMBL/GenBank/DDBJ whole genome shotgun (WGS) entry which is preliminary data.</text>
</comment>
<dbReference type="EMBL" id="NCKW01009461">
    <property type="protein sequence ID" value="POM67207.1"/>
    <property type="molecule type" value="Genomic_DNA"/>
</dbReference>
<name>A0A2P4XNT7_9STRA</name>
<keyword evidence="1" id="KW-0732">Signal</keyword>
<dbReference type="OrthoDB" id="145039at2759"/>
<dbReference type="InterPro" id="IPR018570">
    <property type="entry name" value="Phytotoxin_PcF"/>
</dbReference>
<dbReference type="Pfam" id="PF09461">
    <property type="entry name" value="PcF"/>
    <property type="match status" value="1"/>
</dbReference>
<dbReference type="Proteomes" id="UP000237271">
    <property type="component" value="Unassembled WGS sequence"/>
</dbReference>
<evidence type="ECO:0000313" key="4">
    <source>
        <dbReference type="Proteomes" id="UP000237271"/>
    </source>
</evidence>